<evidence type="ECO:0000256" key="5">
    <source>
        <dbReference type="ARBA" id="ARBA00022989"/>
    </source>
</evidence>
<comment type="subcellular location">
    <subcellularLocation>
        <location evidence="1">Cell membrane</location>
        <topology evidence="1">Multi-pass membrane protein</topology>
    </subcellularLocation>
</comment>
<keyword evidence="4 7" id="KW-0812">Transmembrane</keyword>
<proteinExistence type="inferred from homology"/>
<dbReference type="InterPro" id="IPR044049">
    <property type="entry name" value="EccD_transm"/>
</dbReference>
<feature type="transmembrane region" description="Helical" evidence="7">
    <location>
        <begin position="381"/>
        <end position="402"/>
    </location>
</feature>
<feature type="transmembrane region" description="Helical" evidence="7">
    <location>
        <begin position="357"/>
        <end position="375"/>
    </location>
</feature>
<evidence type="ECO:0000256" key="2">
    <source>
        <dbReference type="ARBA" id="ARBA00006162"/>
    </source>
</evidence>
<feature type="transmembrane region" description="Helical" evidence="7">
    <location>
        <begin position="147"/>
        <end position="168"/>
    </location>
</feature>
<dbReference type="Proteomes" id="UP000617426">
    <property type="component" value="Unassembled WGS sequence"/>
</dbReference>
<gene>
    <name evidence="9" type="ORF">HD592_000501</name>
</gene>
<feature type="domain" description="EccD-like transmembrane" evidence="8">
    <location>
        <begin position="127"/>
        <end position="435"/>
    </location>
</feature>
<comment type="similarity">
    <text evidence="2">Belongs to the EccD/Snm4 family.</text>
</comment>
<feature type="transmembrane region" description="Helical" evidence="7">
    <location>
        <begin position="175"/>
        <end position="196"/>
    </location>
</feature>
<evidence type="ECO:0000259" key="8">
    <source>
        <dbReference type="Pfam" id="PF19053"/>
    </source>
</evidence>
<dbReference type="InterPro" id="IPR024962">
    <property type="entry name" value="YukD-like"/>
</dbReference>
<dbReference type="NCBIfam" id="TIGR03920">
    <property type="entry name" value="T7SS_EccD"/>
    <property type="match status" value="1"/>
</dbReference>
<organism evidence="9 10">
    <name type="scientific">Schaalia hyovaginalis</name>
    <dbReference type="NCBI Taxonomy" id="29316"/>
    <lineage>
        <taxon>Bacteria</taxon>
        <taxon>Bacillati</taxon>
        <taxon>Actinomycetota</taxon>
        <taxon>Actinomycetes</taxon>
        <taxon>Actinomycetales</taxon>
        <taxon>Actinomycetaceae</taxon>
        <taxon>Schaalia</taxon>
    </lineage>
</organism>
<feature type="transmembrane region" description="Helical" evidence="7">
    <location>
        <begin position="202"/>
        <end position="221"/>
    </location>
</feature>
<evidence type="ECO:0000313" key="10">
    <source>
        <dbReference type="Proteomes" id="UP000617426"/>
    </source>
</evidence>
<feature type="transmembrane region" description="Helical" evidence="7">
    <location>
        <begin position="228"/>
        <end position="249"/>
    </location>
</feature>
<feature type="transmembrane region" description="Helical" evidence="7">
    <location>
        <begin position="123"/>
        <end position="141"/>
    </location>
</feature>
<keyword evidence="5 7" id="KW-1133">Transmembrane helix</keyword>
<dbReference type="RefSeq" id="WP_184451630.1">
    <property type="nucleotide sequence ID" value="NZ_JACHMK010000001.1"/>
</dbReference>
<evidence type="ECO:0000256" key="7">
    <source>
        <dbReference type="SAM" id="Phobius"/>
    </source>
</evidence>
<evidence type="ECO:0000256" key="1">
    <source>
        <dbReference type="ARBA" id="ARBA00004651"/>
    </source>
</evidence>
<dbReference type="AlphaFoldDB" id="A0A923IY31"/>
<keyword evidence="3" id="KW-1003">Cell membrane</keyword>
<evidence type="ECO:0000313" key="9">
    <source>
        <dbReference type="EMBL" id="MBB6333936.1"/>
    </source>
</evidence>
<dbReference type="Pfam" id="PF08817">
    <property type="entry name" value="YukD"/>
    <property type="match status" value="1"/>
</dbReference>
<name>A0A923IY31_9ACTO</name>
<feature type="transmembrane region" description="Helical" evidence="7">
    <location>
        <begin position="414"/>
        <end position="435"/>
    </location>
</feature>
<dbReference type="Pfam" id="PF19053">
    <property type="entry name" value="EccD"/>
    <property type="match status" value="1"/>
</dbReference>
<keyword evidence="10" id="KW-1185">Reference proteome</keyword>
<protein>
    <submittedName>
        <fullName evidence="9">Type VII secretion integral membrane protein EccD</fullName>
    </submittedName>
</protein>
<sequence>MTTLSRTSTALMPISVNFAGETVDMSIPQSVSLAEAIPGMVDAMGRMDPRTVSDGFDVVASDGRTLDQSKSLPDQNIRAGALLTLEPIGHSARDLRYDDLVEAVGSSVEKNSTEWTPSDSLQLSSHASAALVLIAALLLALSPEHGYITAAIGIIGALLVTASAAVVIRIPSFAGAISLLATAPLLMMSAGITLVGGGWRPIAWLAGGIGILIAAASFLILPPRLRSIIGAPLVLGSTMALNGAVGAFTTIPADHIASLTLAALLITSLSAPWFALAQIPVRVTGPKSMAPVNIAEVEGRISSSQIFVISLKAGVSLSLGFLAPLLLGSPESILLLGCSGAALMLTTRSLRSRLEVLIGVLAGMMLTVWAMVAAARSYPSLVPGIVIAALAIAACLLAANVVNARMRPWLTRTADGLSIIVLLAILPLTTMVWGVL</sequence>
<evidence type="ECO:0000256" key="3">
    <source>
        <dbReference type="ARBA" id="ARBA00022475"/>
    </source>
</evidence>
<accession>A0A923IY31</accession>
<evidence type="ECO:0000256" key="4">
    <source>
        <dbReference type="ARBA" id="ARBA00022692"/>
    </source>
</evidence>
<keyword evidence="6 7" id="KW-0472">Membrane</keyword>
<dbReference type="Gene3D" id="3.10.20.90">
    <property type="entry name" value="Phosphatidylinositol 3-kinase Catalytic Subunit, Chain A, domain 1"/>
    <property type="match status" value="1"/>
</dbReference>
<evidence type="ECO:0000256" key="6">
    <source>
        <dbReference type="ARBA" id="ARBA00023136"/>
    </source>
</evidence>
<dbReference type="EMBL" id="JACHMK010000001">
    <property type="protein sequence ID" value="MBB6333936.1"/>
    <property type="molecule type" value="Genomic_DNA"/>
</dbReference>
<dbReference type="InterPro" id="IPR006707">
    <property type="entry name" value="T7SS_EccD"/>
</dbReference>
<dbReference type="GO" id="GO:0005886">
    <property type="term" value="C:plasma membrane"/>
    <property type="evidence" value="ECO:0007669"/>
    <property type="project" value="UniProtKB-SubCell"/>
</dbReference>
<comment type="caution">
    <text evidence="9">The sequence shown here is derived from an EMBL/GenBank/DDBJ whole genome shotgun (WGS) entry which is preliminary data.</text>
</comment>
<feature type="transmembrane region" description="Helical" evidence="7">
    <location>
        <begin position="255"/>
        <end position="277"/>
    </location>
</feature>
<reference evidence="9" key="1">
    <citation type="submission" date="2020-08" db="EMBL/GenBank/DDBJ databases">
        <title>Sequencing the genomes of 1000 actinobacteria strains.</title>
        <authorList>
            <person name="Klenk H.-P."/>
        </authorList>
    </citation>
    <scope>NUCLEOTIDE SEQUENCE</scope>
    <source>
        <strain evidence="9">DSM 10695</strain>
    </source>
</reference>